<dbReference type="NCBIfam" id="TIGR01891">
    <property type="entry name" value="amidohydrolases"/>
    <property type="match status" value="1"/>
</dbReference>
<name>A0A2A2ET10_9GAMM</name>
<comment type="cofactor">
    <cofactor evidence="2">
        <name>Mn(2+)</name>
        <dbReference type="ChEBI" id="CHEBI:29035"/>
    </cofactor>
    <text evidence="2">The Mn(2+) ion enhances activity.</text>
</comment>
<dbReference type="PANTHER" id="PTHR11014">
    <property type="entry name" value="PEPTIDASE M20 FAMILY MEMBER"/>
    <property type="match status" value="1"/>
</dbReference>
<feature type="binding site" evidence="2">
    <location>
        <position position="140"/>
    </location>
    <ligand>
        <name>Mn(2+)</name>
        <dbReference type="ChEBI" id="CHEBI:29035"/>
        <label>2</label>
    </ligand>
</feature>
<dbReference type="InterPro" id="IPR017439">
    <property type="entry name" value="Amidohydrolase"/>
</dbReference>
<evidence type="ECO:0000259" key="3">
    <source>
        <dbReference type="Pfam" id="PF07687"/>
    </source>
</evidence>
<dbReference type="PANTHER" id="PTHR11014:SF63">
    <property type="entry name" value="METALLOPEPTIDASE, PUTATIVE (AFU_ORTHOLOGUE AFUA_6G09600)-RELATED"/>
    <property type="match status" value="1"/>
</dbReference>
<accession>A0A2A2ET10</accession>
<feature type="domain" description="Peptidase M20 dimerisation" evidence="3">
    <location>
        <begin position="188"/>
        <end position="280"/>
    </location>
</feature>
<keyword evidence="2" id="KW-0479">Metal-binding</keyword>
<dbReference type="SUPFAM" id="SSF53187">
    <property type="entry name" value="Zn-dependent exopeptidases"/>
    <property type="match status" value="1"/>
</dbReference>
<dbReference type="Pfam" id="PF07687">
    <property type="entry name" value="M20_dimer"/>
    <property type="match status" value="1"/>
</dbReference>
<dbReference type="Proteomes" id="UP000217771">
    <property type="component" value="Unassembled WGS sequence"/>
</dbReference>
<gene>
    <name evidence="4" type="ORF">CK498_15985</name>
</gene>
<dbReference type="Gene3D" id="3.30.70.360">
    <property type="match status" value="1"/>
</dbReference>
<dbReference type="InterPro" id="IPR011650">
    <property type="entry name" value="Peptidase_M20_dimer"/>
</dbReference>
<dbReference type="InterPro" id="IPR036264">
    <property type="entry name" value="Bact_exopeptidase_dim_dom"/>
</dbReference>
<feature type="binding site" evidence="2">
    <location>
        <position position="364"/>
    </location>
    <ligand>
        <name>Mn(2+)</name>
        <dbReference type="ChEBI" id="CHEBI:29035"/>
        <label>2</label>
    </ligand>
</feature>
<keyword evidence="5" id="KW-1185">Reference proteome</keyword>
<organism evidence="4 5">
    <name type="scientific">Halomonas salipaludis</name>
    <dbReference type="NCBI Taxonomy" id="2032625"/>
    <lineage>
        <taxon>Bacteria</taxon>
        <taxon>Pseudomonadati</taxon>
        <taxon>Pseudomonadota</taxon>
        <taxon>Gammaproteobacteria</taxon>
        <taxon>Oceanospirillales</taxon>
        <taxon>Halomonadaceae</taxon>
        <taxon>Halomonas</taxon>
    </lineage>
</organism>
<sequence length="399" mass="43629">MSIKSLHGIENEIVELRHSIHAHPELSGKEHATRRRIKDFLYNAGIDNITETPSGALIVDVFAKNKNTTRLITIGIRGDMDALPIDEERSDLPYASCVKGVMHACGHDTHTAIAAGAAVYFNNKKDLNGNIRIIFQPSEESEPLGGRNVIREGWVDAIDAMIGVHAFPSIPSGTVGVVHDYVTAAADSFSLIFQGKSAHGALPYQGTDTIFIASAFIQLLQGIVSRQTAPDESAVISIGMISGGTAENIICDHIELRGTIRTRSPEARREIQKKVAQLAEGVAMIHGAKSSFSLHEGEPSIQNDEHLVSTFIKTAEEQLGKDKLHLIKPLMGSDDFGFYSQRCRSLYFFYGCYNPDQGNIYPLHSPRFGIADEDMLSGFRLTISTAEEILKKLSEAPES</sequence>
<dbReference type="InterPro" id="IPR002933">
    <property type="entry name" value="Peptidase_M20"/>
</dbReference>
<reference evidence="4 5" key="1">
    <citation type="submission" date="2017-08" db="EMBL/GenBank/DDBJ databases">
        <title>Halomonas alkalisoli sp. nov., isolated from saline alkaline soil.</title>
        <authorList>
            <person name="Wang D."/>
            <person name="Zhang G."/>
        </authorList>
    </citation>
    <scope>NUCLEOTIDE SEQUENCE [LARGE SCALE GENOMIC DNA]</scope>
    <source>
        <strain evidence="4 5">WRN001</strain>
    </source>
</reference>
<feature type="binding site" evidence="2">
    <location>
        <position position="107"/>
    </location>
    <ligand>
        <name>Mn(2+)</name>
        <dbReference type="ChEBI" id="CHEBI:29035"/>
        <label>2</label>
    </ligand>
</feature>
<dbReference type="AlphaFoldDB" id="A0A2A2ET10"/>
<dbReference type="Gene3D" id="3.40.630.10">
    <property type="entry name" value="Zn peptidases"/>
    <property type="match status" value="1"/>
</dbReference>
<evidence type="ECO:0000256" key="2">
    <source>
        <dbReference type="PIRSR" id="PIRSR005962-1"/>
    </source>
</evidence>
<keyword evidence="1 4" id="KW-0378">Hydrolase</keyword>
<dbReference type="RefSeq" id="WP_095621859.1">
    <property type="nucleotide sequence ID" value="NZ_NSKB01000006.1"/>
</dbReference>
<dbReference type="SUPFAM" id="SSF55031">
    <property type="entry name" value="Bacterial exopeptidase dimerisation domain"/>
    <property type="match status" value="1"/>
</dbReference>
<dbReference type="Pfam" id="PF01546">
    <property type="entry name" value="Peptidase_M20"/>
    <property type="match status" value="1"/>
</dbReference>
<dbReference type="GO" id="GO:0019877">
    <property type="term" value="P:diaminopimelate biosynthetic process"/>
    <property type="evidence" value="ECO:0007669"/>
    <property type="project" value="UniProtKB-ARBA"/>
</dbReference>
<dbReference type="GO" id="GO:0050118">
    <property type="term" value="F:N-acetyldiaminopimelate deacetylase activity"/>
    <property type="evidence" value="ECO:0007669"/>
    <property type="project" value="UniProtKB-ARBA"/>
</dbReference>
<dbReference type="GO" id="GO:0046872">
    <property type="term" value="F:metal ion binding"/>
    <property type="evidence" value="ECO:0007669"/>
    <property type="project" value="UniProtKB-KW"/>
</dbReference>
<feature type="binding site" evidence="2">
    <location>
        <position position="165"/>
    </location>
    <ligand>
        <name>Mn(2+)</name>
        <dbReference type="ChEBI" id="CHEBI:29035"/>
        <label>2</label>
    </ligand>
</feature>
<proteinExistence type="predicted"/>
<evidence type="ECO:0000313" key="4">
    <source>
        <dbReference type="EMBL" id="PAU75433.1"/>
    </source>
</evidence>
<dbReference type="FunFam" id="3.30.70.360:FF:000001">
    <property type="entry name" value="N-acetyldiaminopimelate deacetylase"/>
    <property type="match status" value="1"/>
</dbReference>
<protein>
    <submittedName>
        <fullName evidence="4">Hydrolase</fullName>
    </submittedName>
</protein>
<evidence type="ECO:0000313" key="5">
    <source>
        <dbReference type="Proteomes" id="UP000217771"/>
    </source>
</evidence>
<evidence type="ECO:0000256" key="1">
    <source>
        <dbReference type="ARBA" id="ARBA00022801"/>
    </source>
</evidence>
<dbReference type="OrthoDB" id="9777385at2"/>
<keyword evidence="2" id="KW-0464">Manganese</keyword>
<comment type="caution">
    <text evidence="4">The sequence shown here is derived from an EMBL/GenBank/DDBJ whole genome shotgun (WGS) entry which is preliminary data.</text>
</comment>
<feature type="binding site" evidence="2">
    <location>
        <position position="105"/>
    </location>
    <ligand>
        <name>Mn(2+)</name>
        <dbReference type="ChEBI" id="CHEBI:29035"/>
        <label>2</label>
    </ligand>
</feature>
<dbReference type="EMBL" id="NSKB01000006">
    <property type="protein sequence ID" value="PAU75433.1"/>
    <property type="molecule type" value="Genomic_DNA"/>
</dbReference>
<dbReference type="PIRSF" id="PIRSF005962">
    <property type="entry name" value="Pept_M20D_amidohydro"/>
    <property type="match status" value="1"/>
</dbReference>